<keyword evidence="2" id="KW-1185">Reference proteome</keyword>
<evidence type="ECO:0000313" key="2">
    <source>
        <dbReference type="Proteomes" id="UP000321085"/>
    </source>
</evidence>
<dbReference type="AlphaFoldDB" id="A0A512BKZ5"/>
<organism evidence="1 2">
    <name type="scientific">Microvirga aerophila</name>
    <dbReference type="NCBI Taxonomy" id="670291"/>
    <lineage>
        <taxon>Bacteria</taxon>
        <taxon>Pseudomonadati</taxon>
        <taxon>Pseudomonadota</taxon>
        <taxon>Alphaproteobacteria</taxon>
        <taxon>Hyphomicrobiales</taxon>
        <taxon>Methylobacteriaceae</taxon>
        <taxon>Microvirga</taxon>
    </lineage>
</organism>
<dbReference type="EMBL" id="BJYU01000002">
    <property type="protein sequence ID" value="GEO12630.1"/>
    <property type="molecule type" value="Genomic_DNA"/>
</dbReference>
<name>A0A512BKZ5_9HYPH</name>
<dbReference type="Proteomes" id="UP000321085">
    <property type="component" value="Unassembled WGS sequence"/>
</dbReference>
<sequence length="93" mass="10717">MQDDRTVHVRERLKQRAIPPFIVDLLQRFGSSMRCGGAERLFFDKAARRRLKDYLGGSRGLQAIETWLSVYMVLGDNGLVVTVAHQEGRFRRP</sequence>
<gene>
    <name evidence="1" type="ORF">MAE02_03260</name>
</gene>
<proteinExistence type="predicted"/>
<accession>A0A512BKZ5</accession>
<comment type="caution">
    <text evidence="1">The sequence shown here is derived from an EMBL/GenBank/DDBJ whole genome shotgun (WGS) entry which is preliminary data.</text>
</comment>
<protein>
    <submittedName>
        <fullName evidence="1">Uncharacterized protein</fullName>
    </submittedName>
</protein>
<dbReference type="RefSeq" id="WP_114184530.1">
    <property type="nucleotide sequence ID" value="NZ_BJYU01000002.1"/>
</dbReference>
<reference evidence="1 2" key="1">
    <citation type="submission" date="2019-07" db="EMBL/GenBank/DDBJ databases">
        <title>Whole genome shotgun sequence of Microvirga aerophila NBRC 106136.</title>
        <authorList>
            <person name="Hosoyama A."/>
            <person name="Uohara A."/>
            <person name="Ohji S."/>
            <person name="Ichikawa N."/>
        </authorList>
    </citation>
    <scope>NUCLEOTIDE SEQUENCE [LARGE SCALE GENOMIC DNA]</scope>
    <source>
        <strain evidence="1 2">NBRC 106136</strain>
    </source>
</reference>
<evidence type="ECO:0000313" key="1">
    <source>
        <dbReference type="EMBL" id="GEO12630.1"/>
    </source>
</evidence>
<dbReference type="OrthoDB" id="7358796at2"/>